<name>A0A0U2WG18_9BACL</name>
<dbReference type="AlphaFoldDB" id="A0A0U2WG18"/>
<evidence type="ECO:0000313" key="2">
    <source>
        <dbReference type="Proteomes" id="UP000061660"/>
    </source>
</evidence>
<reference evidence="2" key="1">
    <citation type="submission" date="2015-12" db="EMBL/GenBank/DDBJ databases">
        <title>Complete genome sequences of two moderately thermophilic Paenibacillus species.</title>
        <authorList>
            <person name="Butler R.III."/>
            <person name="Wang J."/>
            <person name="Stark B.C."/>
            <person name="Pombert J.-F."/>
        </authorList>
    </citation>
    <scope>NUCLEOTIDE SEQUENCE [LARGE SCALE GENOMIC DNA]</scope>
    <source>
        <strain evidence="2">32O-Y</strain>
    </source>
</reference>
<reference evidence="1 2" key="2">
    <citation type="journal article" date="2016" name="Genome Announc.">
        <title>Complete Genome Sequences of Two Interactive Moderate Thermophiles, Paenibacillus napthalenovorans 32O-Y and Paenibacillus sp. 32O-W.</title>
        <authorList>
            <person name="Butler R.R.III."/>
            <person name="Wang J."/>
            <person name="Stark B.C."/>
            <person name="Pombert J.F."/>
        </authorList>
    </citation>
    <scope>NUCLEOTIDE SEQUENCE [LARGE SCALE GENOMIC DNA]</scope>
    <source>
        <strain evidence="1 2">32O-Y</strain>
    </source>
</reference>
<keyword evidence="2" id="KW-1185">Reference proteome</keyword>
<dbReference type="PATRIC" id="fig|162209.4.peg.5351"/>
<sequence>MHSFMYFMQHHWLSVVLITGIVLAAVFVYKYWDHIVIKGSGRK</sequence>
<accession>A0A0U2WG18</accession>
<proteinExistence type="predicted"/>
<gene>
    <name evidence="1" type="ORF">IJ22_50670</name>
</gene>
<dbReference type="EMBL" id="CP013652">
    <property type="protein sequence ID" value="ALS25326.1"/>
    <property type="molecule type" value="Genomic_DNA"/>
</dbReference>
<organism evidence="1 2">
    <name type="scientific">Paenibacillus naphthalenovorans</name>
    <dbReference type="NCBI Taxonomy" id="162209"/>
    <lineage>
        <taxon>Bacteria</taxon>
        <taxon>Bacillati</taxon>
        <taxon>Bacillota</taxon>
        <taxon>Bacilli</taxon>
        <taxon>Bacillales</taxon>
        <taxon>Paenibacillaceae</taxon>
        <taxon>Paenibacillus</taxon>
    </lineage>
</organism>
<dbReference type="Proteomes" id="UP000061660">
    <property type="component" value="Chromosome"/>
</dbReference>
<evidence type="ECO:0000313" key="1">
    <source>
        <dbReference type="EMBL" id="ALS25326.1"/>
    </source>
</evidence>
<protein>
    <submittedName>
        <fullName evidence="1">Uncharacterized protein</fullName>
    </submittedName>
</protein>
<dbReference type="KEGG" id="pnp:IJ22_50670"/>
<dbReference type="STRING" id="162209.IJ22_50670"/>
<dbReference type="RefSeq" id="WP_430072778.1">
    <property type="nucleotide sequence ID" value="NZ_JBCNRA010000061.1"/>
</dbReference>